<proteinExistence type="predicted"/>
<accession>A0A0W0G3T2</accession>
<evidence type="ECO:0000256" key="1">
    <source>
        <dbReference type="SAM" id="Phobius"/>
    </source>
</evidence>
<dbReference type="Proteomes" id="UP000054988">
    <property type="component" value="Unassembled WGS sequence"/>
</dbReference>
<protein>
    <submittedName>
        <fullName evidence="2">Uncharacterized protein</fullName>
    </submittedName>
</protein>
<reference evidence="2 3" key="1">
    <citation type="submission" date="2015-12" db="EMBL/GenBank/DDBJ databases">
        <title>Draft genome sequence of Moniliophthora roreri, the causal agent of frosty pod rot of cacao.</title>
        <authorList>
            <person name="Aime M.C."/>
            <person name="Diaz-Valderrama J.R."/>
            <person name="Kijpornyongpan T."/>
            <person name="Phillips-Mora W."/>
        </authorList>
    </citation>
    <scope>NUCLEOTIDE SEQUENCE [LARGE SCALE GENOMIC DNA]</scope>
    <source>
        <strain evidence="2 3">MCA 2952</strain>
    </source>
</reference>
<feature type="transmembrane region" description="Helical" evidence="1">
    <location>
        <begin position="122"/>
        <end position="146"/>
    </location>
</feature>
<dbReference type="EMBL" id="LATX01001221">
    <property type="protein sequence ID" value="KTB43242.1"/>
    <property type="molecule type" value="Genomic_DNA"/>
</dbReference>
<keyword evidence="1" id="KW-0472">Membrane</keyword>
<feature type="transmembrane region" description="Helical" evidence="1">
    <location>
        <begin position="46"/>
        <end position="67"/>
    </location>
</feature>
<feature type="transmembrane region" description="Helical" evidence="1">
    <location>
        <begin position="166"/>
        <end position="192"/>
    </location>
</feature>
<keyword evidence="1" id="KW-0812">Transmembrane</keyword>
<comment type="caution">
    <text evidence="2">The sequence shown here is derived from an EMBL/GenBank/DDBJ whole genome shotgun (WGS) entry which is preliminary data.</text>
</comment>
<gene>
    <name evidence="2" type="ORF">WG66_4188</name>
</gene>
<feature type="transmembrane region" description="Helical" evidence="1">
    <location>
        <begin position="88"/>
        <end position="110"/>
    </location>
</feature>
<dbReference type="AlphaFoldDB" id="A0A0W0G3T2"/>
<sequence length="301" mass="33647">MSALFILGTASLVFNARNIVSQAIFPLINSSRVSPESVYQDSMTPRYIMMLLANIIADAILIWRCYIVWSGNIKIIMFPAALCLTNNILGTVVIVRYSTDIGIGLLAFIIDVEENTEDIRVIAAFLLMTALTNLLITVMIAGRIYFISHKASKYVDKNVNKMYRTVIAVVLESGLIYPISLIIYTSSVLAVVKTISMMDESEDISEGQNRMQLLTMLMQTTLNQFVGIAPTLIIVRTGLGICVENVEQAVSTMRSAKSLLDSKLKPQCERVFDISHFRRDGSKRPKDVSVHIKVERDVERQ</sequence>
<organism evidence="2 3">
    <name type="scientific">Moniliophthora roreri</name>
    <name type="common">Frosty pod rot fungus</name>
    <name type="synonym">Monilia roreri</name>
    <dbReference type="NCBI Taxonomy" id="221103"/>
    <lineage>
        <taxon>Eukaryota</taxon>
        <taxon>Fungi</taxon>
        <taxon>Dikarya</taxon>
        <taxon>Basidiomycota</taxon>
        <taxon>Agaricomycotina</taxon>
        <taxon>Agaricomycetes</taxon>
        <taxon>Agaricomycetidae</taxon>
        <taxon>Agaricales</taxon>
        <taxon>Marasmiineae</taxon>
        <taxon>Marasmiaceae</taxon>
        <taxon>Moniliophthora</taxon>
    </lineage>
</organism>
<keyword evidence="1" id="KW-1133">Transmembrane helix</keyword>
<evidence type="ECO:0000313" key="3">
    <source>
        <dbReference type="Proteomes" id="UP000054988"/>
    </source>
</evidence>
<name>A0A0W0G3T2_MONRR</name>
<evidence type="ECO:0000313" key="2">
    <source>
        <dbReference type="EMBL" id="KTB43242.1"/>
    </source>
</evidence>